<dbReference type="HAMAP" id="MF_01627">
    <property type="entry name" value="Pur_nucleosid_phosp"/>
    <property type="match status" value="1"/>
</dbReference>
<dbReference type="PANTHER" id="PTHR43691:SF11">
    <property type="entry name" value="FI09636P-RELATED"/>
    <property type="match status" value="1"/>
</dbReference>
<dbReference type="EMBL" id="LSDC01000079">
    <property type="protein sequence ID" value="KXB59113.1"/>
    <property type="molecule type" value="Genomic_DNA"/>
</dbReference>
<feature type="binding site" description="in other chain" evidence="5">
    <location>
        <position position="28"/>
    </location>
    <ligand>
        <name>phosphate</name>
        <dbReference type="ChEBI" id="CHEBI:43474"/>
        <note>ligand shared between dimeric partners</note>
    </ligand>
</feature>
<dbReference type="PANTHER" id="PTHR43691">
    <property type="entry name" value="URIDINE PHOSPHORYLASE"/>
    <property type="match status" value="1"/>
</dbReference>
<dbReference type="GO" id="GO:0004850">
    <property type="term" value="F:uridine phosphorylase activity"/>
    <property type="evidence" value="ECO:0007669"/>
    <property type="project" value="UniProtKB-EC"/>
</dbReference>
<dbReference type="GO" id="GO:0005829">
    <property type="term" value="C:cytosol"/>
    <property type="evidence" value="ECO:0007669"/>
    <property type="project" value="TreeGrafter"/>
</dbReference>
<dbReference type="CDD" id="cd09006">
    <property type="entry name" value="PNP_EcPNPI-like"/>
    <property type="match status" value="1"/>
</dbReference>
<reference evidence="8" key="1">
    <citation type="submission" date="2016-01" db="EMBL/GenBank/DDBJ databases">
        <authorList>
            <person name="Mitreva M."/>
            <person name="Pepin K.H."/>
            <person name="Mihindukulasuriya K.A."/>
            <person name="Fulton R."/>
            <person name="Fronick C."/>
            <person name="O'Laughlin M."/>
            <person name="Miner T."/>
            <person name="Herter B."/>
            <person name="Rosa B.A."/>
            <person name="Cordes M."/>
            <person name="Tomlinson C."/>
            <person name="Wollam A."/>
            <person name="Palsikar V.B."/>
            <person name="Mardis E.R."/>
            <person name="Wilson R.K."/>
        </authorList>
    </citation>
    <scope>NUCLEOTIDE SEQUENCE [LARGE SCALE GENOMIC DNA]</scope>
    <source>
        <strain evidence="8">DNF01167</strain>
    </source>
</reference>
<comment type="subunit">
    <text evidence="5">Homohexamer; trimer of homodimers.</text>
</comment>
<dbReference type="InterPro" id="IPR018016">
    <property type="entry name" value="Nucleoside_phosphorylase_CS"/>
</dbReference>
<evidence type="ECO:0000256" key="4">
    <source>
        <dbReference type="ARBA" id="ARBA00048447"/>
    </source>
</evidence>
<dbReference type="NCBIfam" id="NF004489">
    <property type="entry name" value="PRK05819.1"/>
    <property type="match status" value="1"/>
</dbReference>
<comment type="catalytic activity">
    <reaction evidence="5">
        <text>a purine 2'-deoxy-D-ribonucleoside + phosphate = a purine nucleobase + 2-deoxy-alpha-D-ribose 1-phosphate</text>
        <dbReference type="Rhea" id="RHEA:36431"/>
        <dbReference type="ChEBI" id="CHEBI:26386"/>
        <dbReference type="ChEBI" id="CHEBI:43474"/>
        <dbReference type="ChEBI" id="CHEBI:57259"/>
        <dbReference type="ChEBI" id="CHEBI:142361"/>
        <dbReference type="EC" id="2.4.2.1"/>
    </reaction>
</comment>
<dbReference type="PROSITE" id="PS01232">
    <property type="entry name" value="PNP_UDP_1"/>
    <property type="match status" value="1"/>
</dbReference>
<evidence type="ECO:0000256" key="1">
    <source>
        <dbReference type="ARBA" id="ARBA00010456"/>
    </source>
</evidence>
<dbReference type="InterPro" id="IPR000845">
    <property type="entry name" value="Nucleoside_phosphorylase_d"/>
</dbReference>
<dbReference type="RefSeq" id="WP_060914390.1">
    <property type="nucleotide sequence ID" value="NZ_JAGZGJ010000056.1"/>
</dbReference>
<feature type="site" description="Important for catalytic activity" evidence="5">
    <location>
        <position position="221"/>
    </location>
</feature>
<sequence length="236" mass="25604">MSHKQTPHIKPNGVEIAETILLPGDPLRAKFIAETFLEDAVCFNEVRGMLGYTGTYKGKKISVMGTGMGPASIGIYSYELIHTFGVKNLIRIGTCGALQPEVKLYDVILGMGSSTNSNYMHQYNIPGNYSLTASFDLLLKAYNRAQEMGQAVHVGNILCSEIFYNADEKAMENWIKMGVLAVEMESAALYANATAAGVNALTILTVSDSLVTGEETTPEERQTAFTKMMEIALGLA</sequence>
<feature type="domain" description="Nucleoside phosphorylase" evidence="6">
    <location>
        <begin position="20"/>
        <end position="227"/>
    </location>
</feature>
<name>A0A133ZUK8_9BACL</name>
<evidence type="ECO:0000313" key="7">
    <source>
        <dbReference type="EMBL" id="KXB59113.1"/>
    </source>
</evidence>
<dbReference type="NCBIfam" id="NF009914">
    <property type="entry name" value="PRK13374.1"/>
    <property type="match status" value="1"/>
</dbReference>
<dbReference type="STRING" id="1379.HMPREF3186_01268"/>
<dbReference type="PATRIC" id="fig|1379.3.peg.1248"/>
<evidence type="ECO:0000313" key="8">
    <source>
        <dbReference type="Proteomes" id="UP000070355"/>
    </source>
</evidence>
<comment type="catalytic activity">
    <reaction evidence="4">
        <text>uridine + phosphate = alpha-D-ribose 1-phosphate + uracil</text>
        <dbReference type="Rhea" id="RHEA:24388"/>
        <dbReference type="ChEBI" id="CHEBI:16704"/>
        <dbReference type="ChEBI" id="CHEBI:17568"/>
        <dbReference type="ChEBI" id="CHEBI:43474"/>
        <dbReference type="ChEBI" id="CHEBI:57720"/>
        <dbReference type="EC" id="2.4.2.3"/>
    </reaction>
</comment>
<dbReference type="Gene3D" id="3.40.50.1580">
    <property type="entry name" value="Nucleoside phosphorylase domain"/>
    <property type="match status" value="1"/>
</dbReference>
<comment type="function">
    <text evidence="5">Catalyzes the reversible phosphorolytic breakdown of the N-glycosidic bond in the beta-(deoxy)ribonucleoside molecules, with the formation of the corresponding free purine bases and pentose-1-phosphate.</text>
</comment>
<dbReference type="NCBIfam" id="TIGR00107">
    <property type="entry name" value="deoD"/>
    <property type="match status" value="1"/>
</dbReference>
<evidence type="ECO:0000256" key="5">
    <source>
        <dbReference type="HAMAP-Rule" id="MF_01627"/>
    </source>
</evidence>
<gene>
    <name evidence="5" type="primary">deoD</name>
    <name evidence="7" type="ORF">HMPREF3186_01268</name>
</gene>
<dbReference type="GO" id="GO:0004731">
    <property type="term" value="F:purine-nucleoside phosphorylase activity"/>
    <property type="evidence" value="ECO:0007669"/>
    <property type="project" value="UniProtKB-UniRule"/>
</dbReference>
<dbReference type="InterPro" id="IPR004402">
    <property type="entry name" value="DeoD-type"/>
</dbReference>
<keyword evidence="3 5" id="KW-0808">Transferase</keyword>
<organism evidence="7 8">
    <name type="scientific">Gemella haemolysans</name>
    <dbReference type="NCBI Taxonomy" id="1379"/>
    <lineage>
        <taxon>Bacteria</taxon>
        <taxon>Bacillati</taxon>
        <taxon>Bacillota</taxon>
        <taxon>Bacilli</taxon>
        <taxon>Bacillales</taxon>
        <taxon>Gemellaceae</taxon>
        <taxon>Gemella</taxon>
    </lineage>
</organism>
<evidence type="ECO:0000259" key="6">
    <source>
        <dbReference type="Pfam" id="PF01048"/>
    </source>
</evidence>
<comment type="similarity">
    <text evidence="1 5">Belongs to the PNP/UDP phosphorylase family.</text>
</comment>
<dbReference type="SUPFAM" id="SSF53167">
    <property type="entry name" value="Purine and uridine phosphorylases"/>
    <property type="match status" value="1"/>
</dbReference>
<feature type="binding site" description="in other chain" evidence="5">
    <location>
        <position position="24"/>
    </location>
    <ligand>
        <name>phosphate</name>
        <dbReference type="ChEBI" id="CHEBI:43474"/>
        <note>ligand shared between dimeric partners</note>
    </ligand>
</feature>
<dbReference type="InterPro" id="IPR035994">
    <property type="entry name" value="Nucleoside_phosphorylase_sf"/>
</dbReference>
<comment type="catalytic activity">
    <reaction evidence="5">
        <text>a purine D-ribonucleoside + phosphate = a purine nucleobase + alpha-D-ribose 1-phosphate</text>
        <dbReference type="Rhea" id="RHEA:19805"/>
        <dbReference type="ChEBI" id="CHEBI:26386"/>
        <dbReference type="ChEBI" id="CHEBI:43474"/>
        <dbReference type="ChEBI" id="CHEBI:57720"/>
        <dbReference type="ChEBI" id="CHEBI:142355"/>
        <dbReference type="EC" id="2.4.2.1"/>
    </reaction>
</comment>
<dbReference type="EC" id="2.4.2.1" evidence="5"/>
<feature type="binding site" evidence="5">
    <location>
        <position position="47"/>
    </location>
    <ligand>
        <name>phosphate</name>
        <dbReference type="ChEBI" id="CHEBI:43474"/>
        <note>ligand shared between dimeric partners</note>
    </ligand>
</feature>
<dbReference type="AlphaFoldDB" id="A0A133ZUK8"/>
<feature type="binding site" description="in other chain" evidence="5">
    <location>
        <begin position="91"/>
        <end position="94"/>
    </location>
    <ligand>
        <name>phosphate</name>
        <dbReference type="ChEBI" id="CHEBI:43474"/>
        <note>ligand shared between dimeric partners</note>
    </ligand>
</feature>
<feature type="binding site" evidence="5">
    <location>
        <position position="8"/>
    </location>
    <ligand>
        <name>a purine D-ribonucleoside</name>
        <dbReference type="ChEBI" id="CHEBI:142355"/>
        <note>ligand shared between dimeric partners</note>
    </ligand>
</feature>
<comment type="caution">
    <text evidence="7">The sequence shown here is derived from an EMBL/GenBank/DDBJ whole genome shotgun (WGS) entry which is preliminary data.</text>
</comment>
<accession>A0A133ZUK8</accession>
<dbReference type="GO" id="GO:0006152">
    <property type="term" value="P:purine nucleoside catabolic process"/>
    <property type="evidence" value="ECO:0007669"/>
    <property type="project" value="TreeGrafter"/>
</dbReference>
<evidence type="ECO:0000256" key="3">
    <source>
        <dbReference type="ARBA" id="ARBA00022679"/>
    </source>
</evidence>
<dbReference type="OrthoDB" id="9782889at2"/>
<feature type="binding site" description="in other chain" evidence="5">
    <location>
        <begin position="183"/>
        <end position="185"/>
    </location>
    <ligand>
        <name>a purine D-ribonucleoside</name>
        <dbReference type="ChEBI" id="CHEBI:142355"/>
        <note>ligand shared between dimeric partners</note>
    </ligand>
</feature>
<keyword evidence="2 5" id="KW-0328">Glycosyltransferase</keyword>
<dbReference type="Pfam" id="PF01048">
    <property type="entry name" value="PNP_UDP_1"/>
    <property type="match status" value="1"/>
</dbReference>
<feature type="binding site" description="in other chain" evidence="5">
    <location>
        <begin position="207"/>
        <end position="208"/>
    </location>
    <ligand>
        <name>a purine D-ribonucleoside</name>
        <dbReference type="ChEBI" id="CHEBI:142355"/>
        <note>ligand shared between dimeric partners</note>
    </ligand>
</feature>
<evidence type="ECO:0000256" key="2">
    <source>
        <dbReference type="ARBA" id="ARBA00022676"/>
    </source>
</evidence>
<proteinExistence type="inferred from homology"/>
<feature type="active site" description="Proton donor" evidence="5">
    <location>
        <position position="208"/>
    </location>
</feature>
<protein>
    <recommendedName>
        <fullName evidence="5">Purine nucleoside phosphorylase DeoD-type</fullName>
        <shortName evidence="5">PNP</shortName>
        <ecNumber evidence="5">2.4.2.1</ecNumber>
    </recommendedName>
</protein>
<dbReference type="Proteomes" id="UP000070355">
    <property type="component" value="Unassembled WGS sequence"/>
</dbReference>